<dbReference type="GO" id="GO:0046872">
    <property type="term" value="F:metal ion binding"/>
    <property type="evidence" value="ECO:0007669"/>
    <property type="project" value="InterPro"/>
</dbReference>
<evidence type="ECO:0000256" key="10">
    <source>
        <dbReference type="ARBA" id="ARBA00031353"/>
    </source>
</evidence>
<reference evidence="18" key="3">
    <citation type="submission" date="2020-07" db="EMBL/GenBank/DDBJ databases">
        <title>Flavobacterium sp. xlx-214.</title>
        <authorList>
            <person name="Yang C."/>
        </authorList>
    </citation>
    <scope>NUCLEOTIDE SEQUENCE [LARGE SCALE GENOMIC DNA]</scope>
    <source>
        <strain evidence="18">CX-624</strain>
    </source>
</reference>
<dbReference type="GO" id="GO:0005524">
    <property type="term" value="F:ATP binding"/>
    <property type="evidence" value="ECO:0007669"/>
    <property type="project" value="UniProtKB-UniRule"/>
</dbReference>
<dbReference type="InterPro" id="IPR036615">
    <property type="entry name" value="Mur_ligase_C_dom_sf"/>
</dbReference>
<dbReference type="Gene3D" id="3.90.190.20">
    <property type="entry name" value="Mur ligase, C-terminal domain"/>
    <property type="match status" value="1"/>
</dbReference>
<dbReference type="SUPFAM" id="SSF56059">
    <property type="entry name" value="Glutathione synthetase ATP-binding domain-like"/>
    <property type="match status" value="1"/>
</dbReference>
<evidence type="ECO:0000256" key="5">
    <source>
        <dbReference type="ARBA" id="ARBA00013005"/>
    </source>
</evidence>
<reference evidence="15" key="4">
    <citation type="submission" date="2020-07" db="EMBL/GenBank/DDBJ databases">
        <authorList>
            <person name="Yang C."/>
        </authorList>
    </citation>
    <scope>NUCLEOTIDE SEQUENCE</scope>
    <source>
        <strain evidence="15">Cx-624</strain>
    </source>
</reference>
<dbReference type="AlphaFoldDB" id="A0A7D7QZN1"/>
<dbReference type="Pfam" id="PF02875">
    <property type="entry name" value="Mur_ligase_C"/>
    <property type="match status" value="1"/>
</dbReference>
<evidence type="ECO:0000256" key="3">
    <source>
        <dbReference type="ARBA" id="ARBA00011738"/>
    </source>
</evidence>
<dbReference type="EMBL" id="CP059472">
    <property type="protein sequence ID" value="QMS99011.1"/>
    <property type="molecule type" value="Genomic_DNA"/>
</dbReference>
<dbReference type="PANTHER" id="PTHR23135">
    <property type="entry name" value="MUR LIGASE FAMILY MEMBER"/>
    <property type="match status" value="1"/>
</dbReference>
<feature type="domain" description="ATP-grasp" evidence="14">
    <location>
        <begin position="106"/>
        <end position="359"/>
    </location>
</feature>
<dbReference type="PANTHER" id="PTHR23135:SF18">
    <property type="entry name" value="CYANOPHYCIN SYNTHETASE"/>
    <property type="match status" value="1"/>
</dbReference>
<name>A0A7D7QZN1_9FLAO</name>
<gene>
    <name evidence="16" type="primary">cphA</name>
    <name evidence="16" type="ORF">H1R16_03105</name>
    <name evidence="15" type="ORF">H2507_00170</name>
</gene>
<dbReference type="EMBL" id="JACEUX010000001">
    <property type="protein sequence ID" value="MBA5245577.1"/>
    <property type="molecule type" value="Genomic_DNA"/>
</dbReference>
<dbReference type="GO" id="GO:0071160">
    <property type="term" value="F:cyanophycin synthetase activity (L-aspartate-adding)"/>
    <property type="evidence" value="ECO:0007669"/>
    <property type="project" value="UniProtKB-EC"/>
</dbReference>
<dbReference type="NCBIfam" id="TIGR02068">
    <property type="entry name" value="cya_phycin_syn"/>
    <property type="match status" value="1"/>
</dbReference>
<dbReference type="SUPFAM" id="SSF53623">
    <property type="entry name" value="MurD-like peptide ligases, catalytic domain"/>
    <property type="match status" value="1"/>
</dbReference>
<evidence type="ECO:0000256" key="11">
    <source>
        <dbReference type="ARBA" id="ARBA00048094"/>
    </source>
</evidence>
<dbReference type="InterPro" id="IPR013221">
    <property type="entry name" value="Mur_ligase_cen"/>
</dbReference>
<comment type="function">
    <text evidence="1">Catalyzes the ATP-dependent polymerization of arginine and aspartate to multi-L-arginyl-poly-L-aspartic acid (cyanophycin; a water-insoluble reserve polymer).</text>
</comment>
<dbReference type="Gene3D" id="3.30.470.20">
    <property type="entry name" value="ATP-grasp fold, B domain"/>
    <property type="match status" value="2"/>
</dbReference>
<comment type="catalytic activity">
    <reaction evidence="12">
        <text>[L-4-(L-arginin-2-N-yl)aspartate](n) + L-aspartate + ATP = [L-4-(L-arginin-2-N-yl)aspartate](n)-L-aspartate + ADP + phosphate + H(+)</text>
        <dbReference type="Rhea" id="RHEA:13277"/>
        <dbReference type="Rhea" id="RHEA-COMP:13728"/>
        <dbReference type="Rhea" id="RHEA-COMP:13733"/>
        <dbReference type="ChEBI" id="CHEBI:15378"/>
        <dbReference type="ChEBI" id="CHEBI:29991"/>
        <dbReference type="ChEBI" id="CHEBI:30616"/>
        <dbReference type="ChEBI" id="CHEBI:43474"/>
        <dbReference type="ChEBI" id="CHEBI:137986"/>
        <dbReference type="ChEBI" id="CHEBI:137990"/>
        <dbReference type="ChEBI" id="CHEBI:456216"/>
        <dbReference type="EC" id="6.3.2.29"/>
    </reaction>
</comment>
<evidence type="ECO:0000256" key="12">
    <source>
        <dbReference type="ARBA" id="ARBA00048425"/>
    </source>
</evidence>
<dbReference type="KEGG" id="cbau:H1R16_03105"/>
<reference evidence="17" key="2">
    <citation type="submission" date="2020-07" db="EMBL/GenBank/DDBJ databases">
        <title>Chryseobacterium sp.cx-624.</title>
        <authorList>
            <person name="Yang C."/>
        </authorList>
    </citation>
    <scope>NUCLEOTIDE SEQUENCE [LARGE SCALE GENOMIC DNA]</scope>
    <source>
        <strain evidence="17">cx-624</strain>
    </source>
</reference>
<protein>
    <recommendedName>
        <fullName evidence="6">Cyanophycin synthetase</fullName>
        <ecNumber evidence="5">6.3.2.29</ecNumber>
        <ecNumber evidence="4">6.3.2.30</ecNumber>
    </recommendedName>
    <alternativeName>
        <fullName evidence="10">Cyanophycin synthase</fullName>
    </alternativeName>
</protein>
<dbReference type="EC" id="6.3.2.30" evidence="4"/>
<reference evidence="16" key="1">
    <citation type="submission" date="2020-07" db="EMBL/GenBank/DDBJ databases">
        <title>Chryseobacterium sp. CX-624.</title>
        <authorList>
            <person name="Yang C."/>
        </authorList>
    </citation>
    <scope>NUCLEOTIDE SEQUENCE</scope>
    <source>
        <strain evidence="16">CX-624</strain>
    </source>
</reference>
<evidence type="ECO:0000256" key="7">
    <source>
        <dbReference type="ARBA" id="ARBA00022598"/>
    </source>
</evidence>
<comment type="similarity">
    <text evidence="2">In the C-terminal section; belongs to the MurCDEF family.</text>
</comment>
<keyword evidence="7 16" id="KW-0436">Ligase</keyword>
<dbReference type="InterPro" id="IPR036565">
    <property type="entry name" value="Mur-like_cat_sf"/>
</dbReference>
<evidence type="ECO:0000313" key="17">
    <source>
        <dbReference type="Proteomes" id="UP000515349"/>
    </source>
</evidence>
<evidence type="ECO:0000256" key="2">
    <source>
        <dbReference type="ARBA" id="ARBA00009060"/>
    </source>
</evidence>
<dbReference type="Proteomes" id="UP000539710">
    <property type="component" value="Unassembled WGS sequence"/>
</dbReference>
<dbReference type="InterPro" id="IPR011810">
    <property type="entry name" value="Cya_phycin_syn"/>
</dbReference>
<evidence type="ECO:0000256" key="6">
    <source>
        <dbReference type="ARBA" id="ARBA00022036"/>
    </source>
</evidence>
<evidence type="ECO:0000313" key="18">
    <source>
        <dbReference type="Proteomes" id="UP000539710"/>
    </source>
</evidence>
<dbReference type="InterPro" id="IPR004101">
    <property type="entry name" value="Mur_ligase_C"/>
</dbReference>
<keyword evidence="8 13" id="KW-0547">Nucleotide-binding</keyword>
<dbReference type="Pfam" id="PF08443">
    <property type="entry name" value="RimK"/>
    <property type="match status" value="2"/>
</dbReference>
<evidence type="ECO:0000313" key="15">
    <source>
        <dbReference type="EMBL" id="MBA5245577.1"/>
    </source>
</evidence>
<proteinExistence type="inferred from homology"/>
<evidence type="ECO:0000256" key="8">
    <source>
        <dbReference type="ARBA" id="ARBA00022741"/>
    </source>
</evidence>
<dbReference type="PROSITE" id="PS01011">
    <property type="entry name" value="FOLYLPOLYGLU_SYNT_1"/>
    <property type="match status" value="1"/>
</dbReference>
<dbReference type="InterPro" id="IPR013651">
    <property type="entry name" value="ATP-grasp_RimK-type"/>
</dbReference>
<keyword evidence="18" id="KW-1185">Reference proteome</keyword>
<dbReference type="Gene3D" id="3.40.1190.10">
    <property type="entry name" value="Mur-like, catalytic domain"/>
    <property type="match status" value="1"/>
</dbReference>
<evidence type="ECO:0000256" key="9">
    <source>
        <dbReference type="ARBA" id="ARBA00022840"/>
    </source>
</evidence>
<dbReference type="GO" id="GO:0071161">
    <property type="term" value="F:cyanophycin synthetase activity (L-arginine-adding)"/>
    <property type="evidence" value="ECO:0007669"/>
    <property type="project" value="UniProtKB-EC"/>
</dbReference>
<evidence type="ECO:0000256" key="4">
    <source>
        <dbReference type="ARBA" id="ARBA00012968"/>
    </source>
</evidence>
<dbReference type="InterPro" id="IPR011761">
    <property type="entry name" value="ATP-grasp"/>
</dbReference>
<dbReference type="EC" id="6.3.2.29" evidence="5"/>
<organism evidence="16 17">
    <name type="scientific">Marnyiella aurantia</name>
    <dbReference type="NCBI Taxonomy" id="2758037"/>
    <lineage>
        <taxon>Bacteria</taxon>
        <taxon>Pseudomonadati</taxon>
        <taxon>Bacteroidota</taxon>
        <taxon>Flavobacteriia</taxon>
        <taxon>Flavobacteriales</taxon>
        <taxon>Weeksellaceae</taxon>
        <taxon>Marnyiella</taxon>
    </lineage>
</organism>
<dbReference type="PROSITE" id="PS50975">
    <property type="entry name" value="ATP_GRASP"/>
    <property type="match status" value="1"/>
</dbReference>
<evidence type="ECO:0000256" key="13">
    <source>
        <dbReference type="PROSITE-ProRule" id="PRU00409"/>
    </source>
</evidence>
<evidence type="ECO:0000256" key="1">
    <source>
        <dbReference type="ARBA" id="ARBA00003184"/>
    </source>
</evidence>
<dbReference type="Pfam" id="PF08245">
    <property type="entry name" value="Mur_ligase_M"/>
    <property type="match status" value="1"/>
</dbReference>
<dbReference type="InterPro" id="IPR018109">
    <property type="entry name" value="Folylpolyglutamate_synth_CS"/>
</dbReference>
<dbReference type="Proteomes" id="UP000515349">
    <property type="component" value="Chromosome"/>
</dbReference>
<dbReference type="NCBIfam" id="NF010623">
    <property type="entry name" value="PRK14016.1"/>
    <property type="match status" value="1"/>
</dbReference>
<dbReference type="RefSeq" id="WP_181885706.1">
    <property type="nucleotide sequence ID" value="NZ_CP059472.1"/>
</dbReference>
<dbReference type="GO" id="GO:0004326">
    <property type="term" value="F:tetrahydrofolylpolyglutamate synthase activity"/>
    <property type="evidence" value="ECO:0007669"/>
    <property type="project" value="InterPro"/>
</dbReference>
<accession>A0A7D7QZN1</accession>
<comment type="subunit">
    <text evidence="3">Homodimer.</text>
</comment>
<evidence type="ECO:0000313" key="16">
    <source>
        <dbReference type="EMBL" id="QMS99011.1"/>
    </source>
</evidence>
<keyword evidence="9 13" id="KW-0067">ATP-binding</keyword>
<dbReference type="SUPFAM" id="SSF53244">
    <property type="entry name" value="MurD-like peptide ligases, peptide-binding domain"/>
    <property type="match status" value="1"/>
</dbReference>
<comment type="catalytic activity">
    <reaction evidence="11">
        <text>[L-4-(L-arginin-2-N-yl)aspartate](n)-L-aspartate + L-arginine + ATP = [L-4-(L-arginin-2-N-yl)aspartate](n+1) + ADP + phosphate + H(+)</text>
        <dbReference type="Rhea" id="RHEA:23888"/>
        <dbReference type="Rhea" id="RHEA-COMP:13732"/>
        <dbReference type="Rhea" id="RHEA-COMP:13733"/>
        <dbReference type="ChEBI" id="CHEBI:15378"/>
        <dbReference type="ChEBI" id="CHEBI:30616"/>
        <dbReference type="ChEBI" id="CHEBI:32682"/>
        <dbReference type="ChEBI" id="CHEBI:43474"/>
        <dbReference type="ChEBI" id="CHEBI:137986"/>
        <dbReference type="ChEBI" id="CHEBI:137990"/>
        <dbReference type="ChEBI" id="CHEBI:456216"/>
        <dbReference type="EC" id="6.3.2.30"/>
    </reaction>
</comment>
<sequence length="753" mass="81241">MNQTSNTIQTKKGEDIPQNPLQLNGSKYCSLSGSTLAKLRSTARLGPSTLSIIKEAESRGIPWRRMNDCSKILFGYGKNQQIIRATITGQSSCVAVELADSKYETKKILQSAGIPVPEGQVCSSPDDLRKALTCLGFPLVIKPMKANHGKGVSVQISDEVRADEAFLYAQKFGSEVIVERCISGHDHRLLVVNGKLVAAARRIPAHIRGDGTSTVHQLITKVNSQPERGDGHEAKLTKIIFDCDTVKILQQIGYNEDTVVPAGETVYLKSTANLSTGGIAADVTDEVHSENRFIAERIAALIGLDVCGIDIIAPDLKAPLSHNGGAVIEVNAAPGFRMHLKPSVGQPRNVAAAVVDMLYPPGSEIRIPIFAVTGTNGKTTTTRLLAHIVQSAGHSPGYTTTDGIYISGHKIVSGDCSGPSSASIILADPLVDFAVLETARGGMLRSGLAFDYCDVAILTNIAADHLGLRNINTLEELAEVKAALLRSVKKSGWAILNAEDEHCVRVAGTLDCNIAYFALDSRNAVIRQHIKDGGWAVTVEQEKVVVHHNRRSTIIATVKEIPLTMCGTARCMTANVLAAVAAAFCYGFSVGHIRMALKTFLPGPDQTPGRMNLFQVGTCSVLVDYAHNPHGMKEVQHYLSHITGRRKVGIIAGVGDRRDCDILELAEIAARCFDHIIVRQDNDLRGRSLNEMNLLMVQGIRQADTGVTVDLIPDEKEAIRYALATAQEGDYIVALSDNYKEVIEVISKSVTDR</sequence>
<evidence type="ECO:0000259" key="14">
    <source>
        <dbReference type="PROSITE" id="PS50975"/>
    </source>
</evidence>